<evidence type="ECO:0000313" key="3">
    <source>
        <dbReference type="Proteomes" id="UP000267096"/>
    </source>
</evidence>
<dbReference type="EMBL" id="UYRR01012547">
    <property type="protein sequence ID" value="VDK26410.1"/>
    <property type="molecule type" value="Genomic_DNA"/>
</dbReference>
<dbReference type="AlphaFoldDB" id="A0A0M3JF35"/>
<sequence length="74" mass="7924">MEAVSVPAAGNGLDDWVTTPSATDMLEKETSEAMASPPEESPLKESAAPIQPRSVEPQQMRISSDSENGFVKVY</sequence>
<proteinExistence type="predicted"/>
<evidence type="ECO:0000313" key="2">
    <source>
        <dbReference type="EMBL" id="VDK26410.1"/>
    </source>
</evidence>
<evidence type="ECO:0000313" key="4">
    <source>
        <dbReference type="WBParaSite" id="ASIM_0000623501-mRNA-1"/>
    </source>
</evidence>
<dbReference type="Proteomes" id="UP000267096">
    <property type="component" value="Unassembled WGS sequence"/>
</dbReference>
<protein>
    <submittedName>
        <fullName evidence="2 4">Uncharacterized protein</fullName>
    </submittedName>
</protein>
<feature type="compositionally biased region" description="Polar residues" evidence="1">
    <location>
        <begin position="56"/>
        <end position="67"/>
    </location>
</feature>
<accession>A0A0M3JF35</accession>
<reference evidence="2 3" key="2">
    <citation type="submission" date="2018-11" db="EMBL/GenBank/DDBJ databases">
        <authorList>
            <consortium name="Pathogen Informatics"/>
        </authorList>
    </citation>
    <scope>NUCLEOTIDE SEQUENCE [LARGE SCALE GENOMIC DNA]</scope>
</reference>
<dbReference type="WBParaSite" id="ASIM_0000623501-mRNA-1">
    <property type="protein sequence ID" value="ASIM_0000623501-mRNA-1"/>
    <property type="gene ID" value="ASIM_0000623501"/>
</dbReference>
<evidence type="ECO:0000256" key="1">
    <source>
        <dbReference type="SAM" id="MobiDB-lite"/>
    </source>
</evidence>
<name>A0A0M3JF35_ANISI</name>
<gene>
    <name evidence="2" type="ORF">ASIM_LOCUS6020</name>
</gene>
<reference evidence="4" key="1">
    <citation type="submission" date="2017-02" db="UniProtKB">
        <authorList>
            <consortium name="WormBaseParasite"/>
        </authorList>
    </citation>
    <scope>IDENTIFICATION</scope>
</reference>
<keyword evidence="3" id="KW-1185">Reference proteome</keyword>
<organism evidence="4">
    <name type="scientific">Anisakis simplex</name>
    <name type="common">Herring worm</name>
    <dbReference type="NCBI Taxonomy" id="6269"/>
    <lineage>
        <taxon>Eukaryota</taxon>
        <taxon>Metazoa</taxon>
        <taxon>Ecdysozoa</taxon>
        <taxon>Nematoda</taxon>
        <taxon>Chromadorea</taxon>
        <taxon>Rhabditida</taxon>
        <taxon>Spirurina</taxon>
        <taxon>Ascaridomorpha</taxon>
        <taxon>Ascaridoidea</taxon>
        <taxon>Anisakidae</taxon>
        <taxon>Anisakis</taxon>
        <taxon>Anisakis simplex complex</taxon>
    </lineage>
</organism>
<feature type="region of interest" description="Disordered" evidence="1">
    <location>
        <begin position="1"/>
        <end position="74"/>
    </location>
</feature>